<evidence type="ECO:0000259" key="1">
    <source>
        <dbReference type="Pfam" id="PF00931"/>
    </source>
</evidence>
<dbReference type="InterPro" id="IPR002182">
    <property type="entry name" value="NB-ARC"/>
</dbReference>
<dbReference type="RefSeq" id="XP_013277970.1">
    <property type="nucleotide sequence ID" value="XM_013422516.1"/>
</dbReference>
<dbReference type="InterPro" id="IPR011990">
    <property type="entry name" value="TPR-like_helical_dom_sf"/>
</dbReference>
<dbReference type="Pfam" id="PF00931">
    <property type="entry name" value="NB-ARC"/>
    <property type="match status" value="1"/>
</dbReference>
<sequence>MRLLKAGSDGTLRLTKNLSKNIPRYAILSHTWSTNDEDEVTFADLNDGSGKNKDGYVKIHFCWTQAQKDNNIQHFWVDTCCIDKSNRPELDEAIVSMFRWYRDAEKCYVYLSDVSVGVGGRHRSSEATWESDFRNSRWFTRGWTLQELLAPKSVDFFSREGTWLGNRCTLERPIHEITGIPIMALRGVAVANFSVPERMRWTTKRNTTRPEDKAYCLLGIFGVFLSPIYGEGEQHAFLRLQDEIDRRLGSRANAEQLLHGQRPSPVWHVPFDRPLEFVGRANELNRLKRQICDPSSHGMVSILGLGGMGKSRLALELVLQLRSEHLHWSIFWIEATDQLTFERDILEIGKKLGIPEIEDDKADVKMLVKQWLSNVTRDSWLLVLDNADDEAVWTKRSNPTDRKSTLVDCLPRSTHGSILITTRSRSVAIYLAGKEMIELSTMSPDEARTILTNTLEKPEMAADENLTSVLLEKLTYLPLAIIQAASYINMTQDPLETYLELLFEPEEEVIKLLSEDFGDRSRYSTAQNAVAMTWLVSFNQIRQHHPFAADLLSSMACLHEKNIPRSLLPAISLKKDAIDAFATLKGYSFVTRQTGEKDRQIHEELYEMHQLVHLAVRNWLRTQGTLGDWMKASLSRVTELFPTRDHKHRGVWTLYLPHAQRLCGDEKVEDSSERYQLLEKMGLCFIVDGKYDEAVKMHSAVVEWREKNLEPLQELTLSGYNNLGEALNWKGDFFSAEKYLEKAFPRLTEIKAGGRRPSSCLCK</sequence>
<gene>
    <name evidence="3" type="ORF">Z517_12572</name>
</gene>
<dbReference type="Gene3D" id="3.40.50.300">
    <property type="entry name" value="P-loop containing nucleotide triphosphate hydrolases"/>
    <property type="match status" value="1"/>
</dbReference>
<dbReference type="VEuPathDB" id="FungiDB:Z517_12572"/>
<evidence type="ECO:0000259" key="2">
    <source>
        <dbReference type="Pfam" id="PF06985"/>
    </source>
</evidence>
<dbReference type="InterPro" id="IPR010730">
    <property type="entry name" value="HET"/>
</dbReference>
<organism evidence="3 4">
    <name type="scientific">Fonsecaea pedrosoi CBS 271.37</name>
    <dbReference type="NCBI Taxonomy" id="1442368"/>
    <lineage>
        <taxon>Eukaryota</taxon>
        <taxon>Fungi</taxon>
        <taxon>Dikarya</taxon>
        <taxon>Ascomycota</taxon>
        <taxon>Pezizomycotina</taxon>
        <taxon>Eurotiomycetes</taxon>
        <taxon>Chaetothyriomycetidae</taxon>
        <taxon>Chaetothyriales</taxon>
        <taxon>Herpotrichiellaceae</taxon>
        <taxon>Fonsecaea</taxon>
    </lineage>
</organism>
<reference evidence="3 4" key="1">
    <citation type="submission" date="2015-01" db="EMBL/GenBank/DDBJ databases">
        <title>The Genome Sequence of Fonsecaea pedrosoi CBS 271.37.</title>
        <authorList>
            <consortium name="The Broad Institute Genomics Platform"/>
            <person name="Cuomo C."/>
            <person name="de Hoog S."/>
            <person name="Gorbushina A."/>
            <person name="Stielow B."/>
            <person name="Teixiera M."/>
            <person name="Abouelleil A."/>
            <person name="Chapman S.B."/>
            <person name="Priest M."/>
            <person name="Young S.K."/>
            <person name="Wortman J."/>
            <person name="Nusbaum C."/>
            <person name="Birren B."/>
        </authorList>
    </citation>
    <scope>NUCLEOTIDE SEQUENCE [LARGE SCALE GENOMIC DNA]</scope>
    <source>
        <strain evidence="3 4">CBS 271.37</strain>
    </source>
</reference>
<keyword evidence="4" id="KW-1185">Reference proteome</keyword>
<evidence type="ECO:0000313" key="3">
    <source>
        <dbReference type="EMBL" id="KIW74162.1"/>
    </source>
</evidence>
<dbReference type="PANTHER" id="PTHR10622:SF11">
    <property type="entry name" value="HET-DOMAIN-CONTAINING PROTEIN"/>
    <property type="match status" value="1"/>
</dbReference>
<dbReference type="EMBL" id="KN846978">
    <property type="protein sequence ID" value="KIW74162.1"/>
    <property type="molecule type" value="Genomic_DNA"/>
</dbReference>
<accession>A0A0D2EIH1</accession>
<evidence type="ECO:0000313" key="4">
    <source>
        <dbReference type="Proteomes" id="UP000053029"/>
    </source>
</evidence>
<feature type="domain" description="Heterokaryon incompatibility" evidence="2">
    <location>
        <begin position="25"/>
        <end position="114"/>
    </location>
</feature>
<dbReference type="AlphaFoldDB" id="A0A0D2EIH1"/>
<dbReference type="STRING" id="1442368.A0A0D2EIH1"/>
<dbReference type="InterPro" id="IPR027417">
    <property type="entry name" value="P-loop_NTPase"/>
</dbReference>
<dbReference type="HOGENOM" id="CLU_000288_125_4_1"/>
<evidence type="ECO:0008006" key="5">
    <source>
        <dbReference type="Google" id="ProtNLM"/>
    </source>
</evidence>
<dbReference type="Proteomes" id="UP000053029">
    <property type="component" value="Unassembled WGS sequence"/>
</dbReference>
<dbReference type="Pfam" id="PF06985">
    <property type="entry name" value="HET"/>
    <property type="match status" value="1"/>
</dbReference>
<dbReference type="GeneID" id="25312062"/>
<dbReference type="PANTHER" id="PTHR10622">
    <property type="entry name" value="HET DOMAIN-CONTAINING PROTEIN"/>
    <property type="match status" value="1"/>
</dbReference>
<protein>
    <recommendedName>
        <fullName evidence="5">Heterokaryon incompatibility domain-containing protein</fullName>
    </recommendedName>
</protein>
<dbReference type="Gene3D" id="1.25.40.10">
    <property type="entry name" value="Tetratricopeptide repeat domain"/>
    <property type="match status" value="1"/>
</dbReference>
<dbReference type="SUPFAM" id="SSF48452">
    <property type="entry name" value="TPR-like"/>
    <property type="match status" value="1"/>
</dbReference>
<feature type="domain" description="NB-ARC" evidence="1">
    <location>
        <begin position="283"/>
        <end position="454"/>
    </location>
</feature>
<dbReference type="SUPFAM" id="SSF52540">
    <property type="entry name" value="P-loop containing nucleoside triphosphate hydrolases"/>
    <property type="match status" value="1"/>
</dbReference>
<dbReference type="GO" id="GO:0043531">
    <property type="term" value="F:ADP binding"/>
    <property type="evidence" value="ECO:0007669"/>
    <property type="project" value="InterPro"/>
</dbReference>
<proteinExistence type="predicted"/>
<dbReference type="OrthoDB" id="674604at2759"/>
<name>A0A0D2EIH1_9EURO</name>
<dbReference type="PRINTS" id="PR00364">
    <property type="entry name" value="DISEASERSIST"/>
</dbReference>